<dbReference type="AlphaFoldDB" id="A0A9W7D5Z4"/>
<organism evidence="1 2">
    <name type="scientific">Phytophthora fragariaefolia</name>
    <dbReference type="NCBI Taxonomy" id="1490495"/>
    <lineage>
        <taxon>Eukaryota</taxon>
        <taxon>Sar</taxon>
        <taxon>Stramenopiles</taxon>
        <taxon>Oomycota</taxon>
        <taxon>Peronosporomycetes</taxon>
        <taxon>Peronosporales</taxon>
        <taxon>Peronosporaceae</taxon>
        <taxon>Phytophthora</taxon>
    </lineage>
</organism>
<sequence>MNPNIPRTILTKTYSDEQLEQMIMSATKKRKSKDLGNKLATEVAREFFLAETKRDPRYVAKILNVKDKRDVNWKVWKKYMQDYNKREYAYPMKPIATE</sequence>
<dbReference type="EMBL" id="BSXT01005070">
    <property type="protein sequence ID" value="GMF59607.1"/>
    <property type="molecule type" value="Genomic_DNA"/>
</dbReference>
<keyword evidence="2" id="KW-1185">Reference proteome</keyword>
<name>A0A9W7D5Z4_9STRA</name>
<comment type="caution">
    <text evidence="1">The sequence shown here is derived from an EMBL/GenBank/DDBJ whole genome shotgun (WGS) entry which is preliminary data.</text>
</comment>
<protein>
    <submittedName>
        <fullName evidence="1">Unnamed protein product</fullName>
    </submittedName>
</protein>
<dbReference type="Proteomes" id="UP001165121">
    <property type="component" value="Unassembled WGS sequence"/>
</dbReference>
<proteinExistence type="predicted"/>
<dbReference type="OrthoDB" id="127864at2759"/>
<gene>
    <name evidence="1" type="ORF">Pfra01_002579000</name>
</gene>
<accession>A0A9W7D5Z4</accession>
<reference evidence="1" key="1">
    <citation type="submission" date="2023-04" db="EMBL/GenBank/DDBJ databases">
        <title>Phytophthora fragariaefolia NBRC 109709.</title>
        <authorList>
            <person name="Ichikawa N."/>
            <person name="Sato H."/>
            <person name="Tonouchi N."/>
        </authorList>
    </citation>
    <scope>NUCLEOTIDE SEQUENCE</scope>
    <source>
        <strain evidence="1">NBRC 109709</strain>
    </source>
</reference>
<evidence type="ECO:0000313" key="2">
    <source>
        <dbReference type="Proteomes" id="UP001165121"/>
    </source>
</evidence>
<evidence type="ECO:0000313" key="1">
    <source>
        <dbReference type="EMBL" id="GMF59607.1"/>
    </source>
</evidence>